<evidence type="ECO:0000256" key="1">
    <source>
        <dbReference type="ARBA" id="ARBA00023015"/>
    </source>
</evidence>
<dbReference type="PANTHER" id="PTHR43537:SF49">
    <property type="entry name" value="TRANSCRIPTIONAL REGULATORY PROTEIN"/>
    <property type="match status" value="1"/>
</dbReference>
<organism evidence="5 6">
    <name type="scientific">Methylobacterium pseudosasicola</name>
    <dbReference type="NCBI Taxonomy" id="582667"/>
    <lineage>
        <taxon>Bacteria</taxon>
        <taxon>Pseudomonadati</taxon>
        <taxon>Pseudomonadota</taxon>
        <taxon>Alphaproteobacteria</taxon>
        <taxon>Hyphomicrobiales</taxon>
        <taxon>Methylobacteriaceae</taxon>
        <taxon>Methylobacterium</taxon>
    </lineage>
</organism>
<dbReference type="GO" id="GO:0003677">
    <property type="term" value="F:DNA binding"/>
    <property type="evidence" value="ECO:0007669"/>
    <property type="project" value="UniProtKB-KW"/>
</dbReference>
<dbReference type="Proteomes" id="UP000199048">
    <property type="component" value="Unassembled WGS sequence"/>
</dbReference>
<protein>
    <submittedName>
        <fullName evidence="5">Transcriptional regulator, GntR family</fullName>
    </submittedName>
</protein>
<dbReference type="STRING" id="582667.SAMN05192568_102759"/>
<feature type="domain" description="HTH gntR-type" evidence="4">
    <location>
        <begin position="18"/>
        <end position="85"/>
    </location>
</feature>
<dbReference type="CDD" id="cd07377">
    <property type="entry name" value="WHTH_GntR"/>
    <property type="match status" value="1"/>
</dbReference>
<keyword evidence="3" id="KW-0804">Transcription</keyword>
<evidence type="ECO:0000313" key="5">
    <source>
        <dbReference type="EMBL" id="SFM33336.1"/>
    </source>
</evidence>
<dbReference type="EMBL" id="FOTK01000027">
    <property type="protein sequence ID" value="SFM33336.1"/>
    <property type="molecule type" value="Genomic_DNA"/>
</dbReference>
<dbReference type="Pfam" id="PF07729">
    <property type="entry name" value="FCD"/>
    <property type="match status" value="1"/>
</dbReference>
<keyword evidence="1" id="KW-0805">Transcription regulation</keyword>
<reference evidence="6" key="1">
    <citation type="submission" date="2016-10" db="EMBL/GenBank/DDBJ databases">
        <authorList>
            <person name="Varghese N."/>
            <person name="Submissions S."/>
        </authorList>
    </citation>
    <scope>NUCLEOTIDE SEQUENCE [LARGE SCALE GENOMIC DNA]</scope>
    <source>
        <strain evidence="6">BL36</strain>
    </source>
</reference>
<dbReference type="InterPro" id="IPR036388">
    <property type="entry name" value="WH-like_DNA-bd_sf"/>
</dbReference>
<dbReference type="Gene3D" id="1.10.10.10">
    <property type="entry name" value="Winged helix-like DNA-binding domain superfamily/Winged helix DNA-binding domain"/>
    <property type="match status" value="1"/>
</dbReference>
<dbReference type="SMART" id="SM00345">
    <property type="entry name" value="HTH_GNTR"/>
    <property type="match status" value="1"/>
</dbReference>
<evidence type="ECO:0000256" key="3">
    <source>
        <dbReference type="ARBA" id="ARBA00023163"/>
    </source>
</evidence>
<dbReference type="InterPro" id="IPR011711">
    <property type="entry name" value="GntR_C"/>
</dbReference>
<proteinExistence type="predicted"/>
<dbReference type="SUPFAM" id="SSF48008">
    <property type="entry name" value="GntR ligand-binding domain-like"/>
    <property type="match status" value="1"/>
</dbReference>
<keyword evidence="6" id="KW-1185">Reference proteome</keyword>
<dbReference type="SMART" id="SM00895">
    <property type="entry name" value="FCD"/>
    <property type="match status" value="1"/>
</dbReference>
<dbReference type="PANTHER" id="PTHR43537">
    <property type="entry name" value="TRANSCRIPTIONAL REGULATOR, GNTR FAMILY"/>
    <property type="match status" value="1"/>
</dbReference>
<dbReference type="GO" id="GO:0003700">
    <property type="term" value="F:DNA-binding transcription factor activity"/>
    <property type="evidence" value="ECO:0007669"/>
    <property type="project" value="InterPro"/>
</dbReference>
<dbReference type="InterPro" id="IPR036390">
    <property type="entry name" value="WH_DNA-bd_sf"/>
</dbReference>
<dbReference type="Gene3D" id="1.20.120.530">
    <property type="entry name" value="GntR ligand-binding domain-like"/>
    <property type="match status" value="1"/>
</dbReference>
<accession>A0A1I4Q0E1</accession>
<dbReference type="AlphaFoldDB" id="A0A1I4Q0E1"/>
<evidence type="ECO:0000313" key="6">
    <source>
        <dbReference type="Proteomes" id="UP000199048"/>
    </source>
</evidence>
<dbReference type="Pfam" id="PF00392">
    <property type="entry name" value="GntR"/>
    <property type="match status" value="1"/>
</dbReference>
<dbReference type="SUPFAM" id="SSF46785">
    <property type="entry name" value="Winged helix' DNA-binding domain"/>
    <property type="match status" value="1"/>
</dbReference>
<dbReference type="InterPro" id="IPR000524">
    <property type="entry name" value="Tscrpt_reg_HTH_GntR"/>
</dbReference>
<evidence type="ECO:0000259" key="4">
    <source>
        <dbReference type="PROSITE" id="PS50949"/>
    </source>
</evidence>
<evidence type="ECO:0000256" key="2">
    <source>
        <dbReference type="ARBA" id="ARBA00023125"/>
    </source>
</evidence>
<keyword evidence="2" id="KW-0238">DNA-binding</keyword>
<dbReference type="InterPro" id="IPR008920">
    <property type="entry name" value="TF_FadR/GntR_C"/>
</dbReference>
<name>A0A1I4Q0E1_9HYPH</name>
<sequence length="230" mass="25088">MIIRVVNETVEMTSSNKQTQTDKLAAEIGDAILSGVLAPGTRLDEHRLAEQYAVSRTPVREAIRSLAATGLVELRPRRSAVVAEITPAQLEIMFVAMGELEATCARLSAMSMTPIERRRLQSQHERMGALVESDDVAGFIEANLIFHALIYAGSHNSILADMAVGLRRRLGPYRRAQFRSPGRLPRSHAEHERIMQAIVSGDAAAAHAAMLNHVSLVEDTFIGLTATRAA</sequence>
<dbReference type="PRINTS" id="PR00035">
    <property type="entry name" value="HTHGNTR"/>
</dbReference>
<dbReference type="PROSITE" id="PS50949">
    <property type="entry name" value="HTH_GNTR"/>
    <property type="match status" value="1"/>
</dbReference>
<gene>
    <name evidence="5" type="ORF">SAMN05192568_102759</name>
</gene>